<dbReference type="GO" id="GO:0000156">
    <property type="term" value="F:phosphorelay response regulator activity"/>
    <property type="evidence" value="ECO:0007669"/>
    <property type="project" value="TreeGrafter"/>
</dbReference>
<keyword evidence="4 7" id="KW-0238">DNA-binding</keyword>
<keyword evidence="5" id="KW-0804">Transcription</keyword>
<dbReference type="SMART" id="SM00448">
    <property type="entry name" value="REC"/>
    <property type="match status" value="1"/>
</dbReference>
<gene>
    <name evidence="10" type="ORF">SAMN02745126_06399</name>
</gene>
<dbReference type="AlphaFoldDB" id="A0A1T4TJN1"/>
<evidence type="ECO:0000256" key="1">
    <source>
        <dbReference type="ARBA" id="ARBA00022553"/>
    </source>
</evidence>
<feature type="domain" description="OmpR/PhoB-type" evidence="9">
    <location>
        <begin position="137"/>
        <end position="235"/>
    </location>
</feature>
<feature type="domain" description="Response regulatory" evidence="8">
    <location>
        <begin position="10"/>
        <end position="124"/>
    </location>
</feature>
<dbReference type="Gene3D" id="3.40.50.2300">
    <property type="match status" value="1"/>
</dbReference>
<dbReference type="PANTHER" id="PTHR48111">
    <property type="entry name" value="REGULATOR OF RPOS"/>
    <property type="match status" value="1"/>
</dbReference>
<dbReference type="InterPro" id="IPR001789">
    <property type="entry name" value="Sig_transdc_resp-reg_receiver"/>
</dbReference>
<evidence type="ECO:0000256" key="5">
    <source>
        <dbReference type="ARBA" id="ARBA00023163"/>
    </source>
</evidence>
<dbReference type="InterPro" id="IPR001867">
    <property type="entry name" value="OmpR/PhoB-type_DNA-bd"/>
</dbReference>
<dbReference type="CDD" id="cd17574">
    <property type="entry name" value="REC_OmpR"/>
    <property type="match status" value="1"/>
</dbReference>
<dbReference type="PROSITE" id="PS50110">
    <property type="entry name" value="RESPONSE_REGULATORY"/>
    <property type="match status" value="1"/>
</dbReference>
<accession>A0A1T4TJN1</accession>
<dbReference type="EMBL" id="FUWJ01000019">
    <property type="protein sequence ID" value="SKA40655.1"/>
    <property type="molecule type" value="Genomic_DNA"/>
</dbReference>
<dbReference type="Proteomes" id="UP000190092">
    <property type="component" value="Unassembled WGS sequence"/>
</dbReference>
<dbReference type="PROSITE" id="PS51755">
    <property type="entry name" value="OMPR_PHOB"/>
    <property type="match status" value="1"/>
</dbReference>
<dbReference type="SMART" id="SM00862">
    <property type="entry name" value="Trans_reg_C"/>
    <property type="match status" value="1"/>
</dbReference>
<dbReference type="CDD" id="cd00383">
    <property type="entry name" value="trans_reg_C"/>
    <property type="match status" value="1"/>
</dbReference>
<evidence type="ECO:0000259" key="8">
    <source>
        <dbReference type="PROSITE" id="PS50110"/>
    </source>
</evidence>
<dbReference type="Pfam" id="PF00486">
    <property type="entry name" value="Trans_reg_C"/>
    <property type="match status" value="1"/>
</dbReference>
<dbReference type="GO" id="GO:0032993">
    <property type="term" value="C:protein-DNA complex"/>
    <property type="evidence" value="ECO:0007669"/>
    <property type="project" value="TreeGrafter"/>
</dbReference>
<dbReference type="InterPro" id="IPR016032">
    <property type="entry name" value="Sig_transdc_resp-reg_C-effctor"/>
</dbReference>
<organism evidence="10 11">
    <name type="scientific">Enhydrobacter aerosaccus</name>
    <dbReference type="NCBI Taxonomy" id="225324"/>
    <lineage>
        <taxon>Bacteria</taxon>
        <taxon>Pseudomonadati</taxon>
        <taxon>Pseudomonadota</taxon>
        <taxon>Alphaproteobacteria</taxon>
        <taxon>Hyphomicrobiales</taxon>
        <taxon>Enhydrobacter</taxon>
    </lineage>
</organism>
<keyword evidence="11" id="KW-1185">Reference proteome</keyword>
<dbReference type="GO" id="GO:0005829">
    <property type="term" value="C:cytosol"/>
    <property type="evidence" value="ECO:0007669"/>
    <property type="project" value="TreeGrafter"/>
</dbReference>
<feature type="modified residue" description="4-aspartylphosphate" evidence="6">
    <location>
        <position position="59"/>
    </location>
</feature>
<dbReference type="RefSeq" id="WP_085938128.1">
    <property type="nucleotide sequence ID" value="NZ_FUWJ01000019.1"/>
</dbReference>
<dbReference type="SUPFAM" id="SSF52172">
    <property type="entry name" value="CheY-like"/>
    <property type="match status" value="1"/>
</dbReference>
<evidence type="ECO:0000259" key="9">
    <source>
        <dbReference type="PROSITE" id="PS51755"/>
    </source>
</evidence>
<dbReference type="Gene3D" id="1.10.10.10">
    <property type="entry name" value="Winged helix-like DNA-binding domain superfamily/Winged helix DNA-binding domain"/>
    <property type="match status" value="1"/>
</dbReference>
<evidence type="ECO:0000256" key="2">
    <source>
        <dbReference type="ARBA" id="ARBA00023012"/>
    </source>
</evidence>
<feature type="DNA-binding region" description="OmpR/PhoB-type" evidence="7">
    <location>
        <begin position="137"/>
        <end position="235"/>
    </location>
</feature>
<keyword evidence="3" id="KW-0805">Transcription regulation</keyword>
<dbReference type="SUPFAM" id="SSF46894">
    <property type="entry name" value="C-terminal effector domain of the bipartite response regulators"/>
    <property type="match status" value="1"/>
</dbReference>
<protein>
    <submittedName>
        <fullName evidence="10">Two-component system, OmpR family, response regulator</fullName>
    </submittedName>
</protein>
<dbReference type="InterPro" id="IPR011006">
    <property type="entry name" value="CheY-like_superfamily"/>
</dbReference>
<evidence type="ECO:0000256" key="3">
    <source>
        <dbReference type="ARBA" id="ARBA00023015"/>
    </source>
</evidence>
<evidence type="ECO:0000313" key="11">
    <source>
        <dbReference type="Proteomes" id="UP000190092"/>
    </source>
</evidence>
<dbReference type="InterPro" id="IPR036388">
    <property type="entry name" value="WH-like_DNA-bd_sf"/>
</dbReference>
<keyword evidence="2" id="KW-0902">Two-component regulatory system</keyword>
<dbReference type="GO" id="GO:0006355">
    <property type="term" value="P:regulation of DNA-templated transcription"/>
    <property type="evidence" value="ECO:0007669"/>
    <property type="project" value="InterPro"/>
</dbReference>
<proteinExistence type="predicted"/>
<evidence type="ECO:0000256" key="4">
    <source>
        <dbReference type="ARBA" id="ARBA00023125"/>
    </source>
</evidence>
<dbReference type="Pfam" id="PF00072">
    <property type="entry name" value="Response_reg"/>
    <property type="match status" value="1"/>
</dbReference>
<evidence type="ECO:0000256" key="6">
    <source>
        <dbReference type="PROSITE-ProRule" id="PRU00169"/>
    </source>
</evidence>
<sequence length="240" mass="26641">MNQPSGSEGRILVADDDEDIRTLIREQLEREPYEVRTAGDIAGARAALAEAPVDVLVLDLNLPDGDGVTLCRELRAEGHGGAIIMVTARDAAIDRVLGLELGADDYLTKPFEPRELRARVRNLIRRLKIADGGPRNARVAHIGPWRLDLIQRRLIASDDRLVMLASSEYRLLTRFLAAPNRVLSREHLLPERSATVAFDRSIDLQVSRLRQKLASEPGGADLILTVRNEGYVLAGEIRFE</sequence>
<dbReference type="Gene3D" id="6.10.250.690">
    <property type="match status" value="1"/>
</dbReference>
<name>A0A1T4TJN1_9HYPH</name>
<dbReference type="PANTHER" id="PTHR48111:SF4">
    <property type="entry name" value="DNA-BINDING DUAL TRANSCRIPTIONAL REGULATOR OMPR"/>
    <property type="match status" value="1"/>
</dbReference>
<dbReference type="InterPro" id="IPR039420">
    <property type="entry name" value="WalR-like"/>
</dbReference>
<evidence type="ECO:0000313" key="10">
    <source>
        <dbReference type="EMBL" id="SKA40655.1"/>
    </source>
</evidence>
<dbReference type="GO" id="GO:0000976">
    <property type="term" value="F:transcription cis-regulatory region binding"/>
    <property type="evidence" value="ECO:0007669"/>
    <property type="project" value="TreeGrafter"/>
</dbReference>
<dbReference type="STRING" id="225324.SAMN02745126_06399"/>
<keyword evidence="1 6" id="KW-0597">Phosphoprotein</keyword>
<evidence type="ECO:0000256" key="7">
    <source>
        <dbReference type="PROSITE-ProRule" id="PRU01091"/>
    </source>
</evidence>
<reference evidence="11" key="1">
    <citation type="submission" date="2017-02" db="EMBL/GenBank/DDBJ databases">
        <authorList>
            <person name="Varghese N."/>
            <person name="Submissions S."/>
        </authorList>
    </citation>
    <scope>NUCLEOTIDE SEQUENCE [LARGE SCALE GENOMIC DNA]</scope>
    <source>
        <strain evidence="11">ATCC 27094</strain>
    </source>
</reference>
<dbReference type="OrthoDB" id="2181430at2"/>